<dbReference type="GO" id="GO:2000278">
    <property type="term" value="P:regulation of DNA biosynthetic process"/>
    <property type="evidence" value="ECO:0007669"/>
    <property type="project" value="EnsemblFungi"/>
</dbReference>
<dbReference type="GO" id="GO:0005759">
    <property type="term" value="C:mitochondrial matrix"/>
    <property type="evidence" value="ECO:0007669"/>
    <property type="project" value="EnsemblFungi"/>
</dbReference>
<comment type="function">
    <text evidence="5">Involved in the repair of double-strand breaks in DNA during vegetative growth via recombination and single-strand annealing. Anneals complementary single-stranded DNA.</text>
</comment>
<dbReference type="EMBL" id="HE978317">
    <property type="protein sequence ID" value="CCK70181.1"/>
    <property type="molecule type" value="Genomic_DNA"/>
</dbReference>
<evidence type="ECO:0000256" key="4">
    <source>
        <dbReference type="ARBA" id="ARBA00023204"/>
    </source>
</evidence>
<dbReference type="RefSeq" id="XP_022464427.1">
    <property type="nucleotide sequence ID" value="XM_022607875.1"/>
</dbReference>
<evidence type="ECO:0000313" key="6">
    <source>
        <dbReference type="EMBL" id="CCK70181.1"/>
    </source>
</evidence>
<comment type="subunit">
    <text evidence="5">Interacts with RAD51 and RAD52.</text>
</comment>
<protein>
    <recommendedName>
        <fullName evidence="5">DNA repair protein RAD59</fullName>
    </recommendedName>
</protein>
<evidence type="ECO:0000256" key="5">
    <source>
        <dbReference type="PIRNR" id="PIRNR022936"/>
    </source>
</evidence>
<dbReference type="HOGENOM" id="CLU_091426_0_0_1"/>
<dbReference type="STRING" id="1071383.J7S789"/>
<dbReference type="GO" id="GO:0043504">
    <property type="term" value="P:mitochondrial DNA repair"/>
    <property type="evidence" value="ECO:0007669"/>
    <property type="project" value="EnsemblFungi"/>
</dbReference>
<dbReference type="InterPro" id="IPR007232">
    <property type="entry name" value="Rad52_Rad59_Rad22"/>
</dbReference>
<dbReference type="Gene3D" id="3.30.390.80">
    <property type="entry name" value="DNA repair protein Rad52/59/22"/>
    <property type="match status" value="1"/>
</dbReference>
<dbReference type="SUPFAM" id="SSF54768">
    <property type="entry name" value="dsRNA-binding domain-like"/>
    <property type="match status" value="1"/>
</dbReference>
<dbReference type="Proteomes" id="UP000006310">
    <property type="component" value="Chromosome 4"/>
</dbReference>
<dbReference type="PANTHER" id="PTHR12132">
    <property type="entry name" value="DNA REPAIR AND RECOMBINATION PROTEIN RAD52, RAD59"/>
    <property type="match status" value="1"/>
</dbReference>
<reference evidence="7" key="2">
    <citation type="submission" date="2012-08" db="EMBL/GenBank/DDBJ databases">
        <title>Genome sequence of Kazachstania naganishii.</title>
        <authorList>
            <person name="Gordon J.L."/>
            <person name="Armisen D."/>
            <person name="Proux-Wera E."/>
            <person name="OhEigeartaigh S.S."/>
            <person name="Byrne K.P."/>
            <person name="Wolfe K.H."/>
        </authorList>
    </citation>
    <scope>NUCLEOTIDE SEQUENCE [LARGE SCALE GENOMIC DNA]</scope>
    <source>
        <strain evidence="7">ATCC MYA-139 / BCRC 22969 / CBS 8797 / CCRC 22969 / KCTC 17520 / NBRC 10181 / NCYC 3082</strain>
    </source>
</reference>
<dbReference type="InterPro" id="IPR041247">
    <property type="entry name" value="Rad52_fam"/>
</dbReference>
<accession>J7S789</accession>
<keyword evidence="7" id="KW-1185">Reference proteome</keyword>
<comment type="subcellular location">
    <subcellularLocation>
        <location evidence="5">Nucleus</location>
    </subcellularLocation>
</comment>
<organism evidence="6 7">
    <name type="scientific">Huiozyma naganishii (strain ATCC MYA-139 / BCRC 22969 / CBS 8797 / KCTC 17520 / NBRC 10181 / NCYC 3082 / Yp74L-3)</name>
    <name type="common">Yeast</name>
    <name type="synonym">Kazachstania naganishii</name>
    <dbReference type="NCBI Taxonomy" id="1071383"/>
    <lineage>
        <taxon>Eukaryota</taxon>
        <taxon>Fungi</taxon>
        <taxon>Dikarya</taxon>
        <taxon>Ascomycota</taxon>
        <taxon>Saccharomycotina</taxon>
        <taxon>Saccharomycetes</taxon>
        <taxon>Saccharomycetales</taxon>
        <taxon>Saccharomycetaceae</taxon>
        <taxon>Huiozyma</taxon>
    </lineage>
</organism>
<proteinExistence type="inferred from homology"/>
<dbReference type="PANTHER" id="PTHR12132:SF2">
    <property type="entry name" value="DNA REPAIR PROTEIN RAD59"/>
    <property type="match status" value="1"/>
</dbReference>
<keyword evidence="3 5" id="KW-0233">DNA recombination</keyword>
<dbReference type="GO" id="GO:0045002">
    <property type="term" value="P:double-strand break repair via single-strand annealing"/>
    <property type="evidence" value="ECO:0007669"/>
    <property type="project" value="EnsemblFungi"/>
</dbReference>
<dbReference type="eggNOG" id="KOG4141">
    <property type="taxonomic scope" value="Eukaryota"/>
</dbReference>
<evidence type="ECO:0000256" key="1">
    <source>
        <dbReference type="ARBA" id="ARBA00006638"/>
    </source>
</evidence>
<evidence type="ECO:0000313" key="7">
    <source>
        <dbReference type="Proteomes" id="UP000006310"/>
    </source>
</evidence>
<dbReference type="Pfam" id="PF04098">
    <property type="entry name" value="Rad52_Rad22"/>
    <property type="match status" value="1"/>
</dbReference>
<gene>
    <name evidence="6" type="primary">KNAG0D04350</name>
    <name evidence="6" type="ordered locus">KNAG_0D04350</name>
</gene>
<dbReference type="GeneID" id="34525870"/>
<name>J7S789_HUIN7</name>
<keyword evidence="2 5" id="KW-0227">DNA damage</keyword>
<sequence length="215" mass="23827">MQSNISYASTAYSASSSTISIKDLSPVEDWSSRPVSDWSVQKLGVLQGKIEQYTYKIYHNSRYGKVNLSRVIPGHVLRNFANECFGFDGWEMEILDIEATQCVKIPANTATIPDDAGDTGDGDDNCQYMVVAEASVKITLQDGTNTQRGGMSKSIMQSKGNCYQKVKKEAVTDAFKNAMLSFGDILEEYNSKVKQNYYVDGLYVNKIKTESDASI</sequence>
<dbReference type="OMA" id="WSVQRIG"/>
<dbReference type="PIRSF" id="PIRSF022936">
    <property type="entry name" value="RAD59_fungi"/>
    <property type="match status" value="1"/>
</dbReference>
<comment type="similarity">
    <text evidence="1 5">Belongs to the RAD52 family.</text>
</comment>
<dbReference type="InterPro" id="IPR042525">
    <property type="entry name" value="Rad52_Rad59_Rad22_sf"/>
</dbReference>
<reference evidence="6 7" key="1">
    <citation type="journal article" date="2011" name="Proc. Natl. Acad. Sci. U.S.A.">
        <title>Evolutionary erosion of yeast sex chromosomes by mating-type switching accidents.</title>
        <authorList>
            <person name="Gordon J.L."/>
            <person name="Armisen D."/>
            <person name="Proux-Wera E."/>
            <person name="Oheigeartaigh S.S."/>
            <person name="Byrne K.P."/>
            <person name="Wolfe K.H."/>
        </authorList>
    </citation>
    <scope>NUCLEOTIDE SEQUENCE [LARGE SCALE GENOMIC DNA]</scope>
    <source>
        <strain evidence="7">ATCC MYA-139 / BCRC 22969 / CBS 8797 / CCRC 22969 / KCTC 17520 / NBRC 10181 / NCYC 3082</strain>
    </source>
</reference>
<keyword evidence="5" id="KW-0539">Nucleus</keyword>
<dbReference type="OrthoDB" id="206565at2759"/>
<dbReference type="GO" id="GO:0000724">
    <property type="term" value="P:double-strand break repair via homologous recombination"/>
    <property type="evidence" value="ECO:0007669"/>
    <property type="project" value="TreeGrafter"/>
</dbReference>
<dbReference type="AlphaFoldDB" id="J7S789"/>
<dbReference type="KEGG" id="kng:KNAG_0D04350"/>
<dbReference type="InterPro" id="IPR016810">
    <property type="entry name" value="Rad59"/>
</dbReference>
<evidence type="ECO:0000256" key="3">
    <source>
        <dbReference type="ARBA" id="ARBA00023172"/>
    </source>
</evidence>
<evidence type="ECO:0000256" key="2">
    <source>
        <dbReference type="ARBA" id="ARBA00022763"/>
    </source>
</evidence>
<keyword evidence="4 5" id="KW-0234">DNA repair</keyword>
<dbReference type="GO" id="GO:0000722">
    <property type="term" value="P:telomere maintenance via recombination"/>
    <property type="evidence" value="ECO:0007669"/>
    <property type="project" value="EnsemblFungi"/>
</dbReference>
<dbReference type="GO" id="GO:0006277">
    <property type="term" value="P:DNA amplification"/>
    <property type="evidence" value="ECO:0007669"/>
    <property type="project" value="EnsemblFungi"/>
</dbReference>
<dbReference type="GO" id="GO:0005634">
    <property type="term" value="C:nucleus"/>
    <property type="evidence" value="ECO:0007669"/>
    <property type="project" value="UniProtKB-SubCell"/>
</dbReference>